<dbReference type="PANTHER" id="PTHR43425">
    <property type="entry name" value="OXYGEN-INSENSITIVE NADPH NITROREDUCTASE"/>
    <property type="match status" value="1"/>
</dbReference>
<dbReference type="RefSeq" id="WP_257766625.1">
    <property type="nucleotide sequence ID" value="NZ_CP102480.1"/>
</dbReference>
<name>A0A9J7AS26_9PROT</name>
<organism evidence="7 8">
    <name type="scientific">Nisaea acidiphila</name>
    <dbReference type="NCBI Taxonomy" id="1862145"/>
    <lineage>
        <taxon>Bacteria</taxon>
        <taxon>Pseudomonadati</taxon>
        <taxon>Pseudomonadota</taxon>
        <taxon>Alphaproteobacteria</taxon>
        <taxon>Rhodospirillales</taxon>
        <taxon>Thalassobaculaceae</taxon>
        <taxon>Nisaea</taxon>
    </lineage>
</organism>
<comment type="similarity">
    <text evidence="1 5">Belongs to the flavin oxidoreductase frp family.</text>
</comment>
<evidence type="ECO:0000259" key="6">
    <source>
        <dbReference type="Pfam" id="PF00881"/>
    </source>
</evidence>
<dbReference type="GO" id="GO:0016491">
    <property type="term" value="F:oxidoreductase activity"/>
    <property type="evidence" value="ECO:0007669"/>
    <property type="project" value="UniProtKB-UniRule"/>
</dbReference>
<dbReference type="PANTHER" id="PTHR43425:SF2">
    <property type="entry name" value="OXYGEN-INSENSITIVE NADPH NITROREDUCTASE"/>
    <property type="match status" value="1"/>
</dbReference>
<dbReference type="AlphaFoldDB" id="A0A9J7AS26"/>
<dbReference type="SUPFAM" id="SSF55469">
    <property type="entry name" value="FMN-dependent nitroreductase-like"/>
    <property type="match status" value="1"/>
</dbReference>
<evidence type="ECO:0000256" key="3">
    <source>
        <dbReference type="ARBA" id="ARBA00022643"/>
    </source>
</evidence>
<gene>
    <name evidence="7" type="ORF">NUH88_11885</name>
</gene>
<keyword evidence="3 5" id="KW-0288">FMN</keyword>
<evidence type="ECO:0000256" key="5">
    <source>
        <dbReference type="PIRNR" id="PIRNR005426"/>
    </source>
</evidence>
<reference evidence="7" key="1">
    <citation type="submission" date="2022-08" db="EMBL/GenBank/DDBJ databases">
        <title>Nisaea acidiphila sp. nov., isolated from a marine algal debris and emended description of the genus Nisaea Urios et al. 2008.</title>
        <authorList>
            <person name="Kwon K."/>
        </authorList>
    </citation>
    <scope>NUCLEOTIDE SEQUENCE</scope>
    <source>
        <strain evidence="7">MEBiC11861</strain>
    </source>
</reference>
<keyword evidence="4 5" id="KW-0560">Oxidoreductase</keyword>
<dbReference type="EMBL" id="CP102480">
    <property type="protein sequence ID" value="UUX48117.1"/>
    <property type="molecule type" value="Genomic_DNA"/>
</dbReference>
<keyword evidence="8" id="KW-1185">Reference proteome</keyword>
<dbReference type="InterPro" id="IPR016446">
    <property type="entry name" value="Flavin_OxRdtase_Frp"/>
</dbReference>
<keyword evidence="2 5" id="KW-0285">Flavoprotein</keyword>
<evidence type="ECO:0000313" key="8">
    <source>
        <dbReference type="Proteomes" id="UP001060336"/>
    </source>
</evidence>
<keyword evidence="5" id="KW-0521">NADP</keyword>
<dbReference type="Proteomes" id="UP001060336">
    <property type="component" value="Chromosome"/>
</dbReference>
<evidence type="ECO:0000313" key="7">
    <source>
        <dbReference type="EMBL" id="UUX48117.1"/>
    </source>
</evidence>
<dbReference type="InterPro" id="IPR000415">
    <property type="entry name" value="Nitroreductase-like"/>
</dbReference>
<dbReference type="Gene3D" id="3.40.109.10">
    <property type="entry name" value="NADH Oxidase"/>
    <property type="match status" value="1"/>
</dbReference>
<proteinExistence type="inferred from homology"/>
<dbReference type="Pfam" id="PF00881">
    <property type="entry name" value="Nitroreductase"/>
    <property type="match status" value="1"/>
</dbReference>
<dbReference type="InterPro" id="IPR029479">
    <property type="entry name" value="Nitroreductase"/>
</dbReference>
<sequence>MPDFQKIPSNDVIDTLLKRVSVRKFTDEQISDETLDLILKTSFRAPTSSNIQAYSVVVVRDQEKLDALAAASGGQRHVAQAPVFLAFCADISRIEDALVRNGHSIDSNNLETGLVSAIDAALVGMSAYLVADSLGIKGVMIGGARNKPHEVAHILGLPQRVFCVFGMSLGWPAEAPAQKPRMDYDGLVHFEQYGKSRSGADAKKVVDDYDVALAEHYRGQGRQTTDASWSDDMDKKFHPWLRDDLRERLKELGFDFR</sequence>
<evidence type="ECO:0000256" key="1">
    <source>
        <dbReference type="ARBA" id="ARBA00008366"/>
    </source>
</evidence>
<evidence type="ECO:0000256" key="4">
    <source>
        <dbReference type="ARBA" id="ARBA00023002"/>
    </source>
</evidence>
<dbReference type="KEGG" id="naci:NUH88_11885"/>
<evidence type="ECO:0000256" key="2">
    <source>
        <dbReference type="ARBA" id="ARBA00022630"/>
    </source>
</evidence>
<feature type="domain" description="Nitroreductase" evidence="6">
    <location>
        <begin position="17"/>
        <end position="167"/>
    </location>
</feature>
<accession>A0A9J7AS26</accession>
<dbReference type="PIRSF" id="PIRSF005426">
    <property type="entry name" value="Frp"/>
    <property type="match status" value="1"/>
</dbReference>
<protein>
    <submittedName>
        <fullName evidence="7">Nitroreductase family protein</fullName>
    </submittedName>
</protein>